<keyword evidence="1" id="KW-0732">Signal</keyword>
<dbReference type="RefSeq" id="WP_277578770.1">
    <property type="nucleotide sequence ID" value="NZ_JANRMI010000003.1"/>
</dbReference>
<evidence type="ECO:0000259" key="2">
    <source>
        <dbReference type="PROSITE" id="PS50213"/>
    </source>
</evidence>
<accession>A0ABT6DMH7</accession>
<dbReference type="Pfam" id="PF02469">
    <property type="entry name" value="Fasciclin"/>
    <property type="match status" value="1"/>
</dbReference>
<dbReference type="InterPro" id="IPR047202">
    <property type="entry name" value="Lipocalin_Blc-like_dom"/>
</dbReference>
<dbReference type="Proteomes" id="UP001152321">
    <property type="component" value="Unassembled WGS sequence"/>
</dbReference>
<evidence type="ECO:0000313" key="3">
    <source>
        <dbReference type="EMBL" id="MDG0817295.1"/>
    </source>
</evidence>
<evidence type="ECO:0000313" key="4">
    <source>
        <dbReference type="Proteomes" id="UP001152321"/>
    </source>
</evidence>
<proteinExistence type="predicted"/>
<dbReference type="SMART" id="SM00554">
    <property type="entry name" value="FAS1"/>
    <property type="match status" value="1"/>
</dbReference>
<reference evidence="3" key="1">
    <citation type="submission" date="2022-08" db="EMBL/GenBank/DDBJ databases">
        <title>Novel Bdellovibrio Species Isolated from Svalbard: Designation Bdellovibrio svalbardensis.</title>
        <authorList>
            <person name="Mitchell R.J."/>
            <person name="Choi S.Y."/>
        </authorList>
    </citation>
    <scope>NUCLEOTIDE SEQUENCE</scope>
    <source>
        <strain evidence="3">PAP01</strain>
    </source>
</reference>
<keyword evidence="4" id="KW-1185">Reference proteome</keyword>
<name>A0ABT6DMH7_9BACT</name>
<dbReference type="PANTHER" id="PTHR10612">
    <property type="entry name" value="APOLIPOPROTEIN D"/>
    <property type="match status" value="1"/>
</dbReference>
<sequence length="322" mass="34894">MKKFILSVLVMGFASAGFAEPTTVPSVDLNKYIGKWYEVASIPQSFQKQCVGNTTAEYSMADRGFIKVLNSCDTKSGARSVAEGRAKVVDSKSNSKLKVTFVKFIDWIFSFGGNYWILDLGPNYSYAVVGDPSLKYAWILSRQPTLSLSTYISIEAKLKAQGYDTCSILTSVQTGGFSKRQPLCEVVKNPKDIVDTAVAAGNFKTLLAGIQMAGLEETLRSEGPFTVFFPTDEAFAKVGEETLNKILADESLLTQILTYHVVAGEKLAQDIAKAGRLETVNGKLVQFTVANGEAFINGAKLVVTNIQTANGVIHVLDSVLIP</sequence>
<feature type="signal peptide" evidence="1">
    <location>
        <begin position="1"/>
        <end position="19"/>
    </location>
</feature>
<dbReference type="Pfam" id="PF08212">
    <property type="entry name" value="Lipocalin_2"/>
    <property type="match status" value="1"/>
</dbReference>
<dbReference type="EMBL" id="JANRMI010000003">
    <property type="protein sequence ID" value="MDG0817295.1"/>
    <property type="molecule type" value="Genomic_DNA"/>
</dbReference>
<dbReference type="PROSITE" id="PS50213">
    <property type="entry name" value="FAS1"/>
    <property type="match status" value="1"/>
</dbReference>
<dbReference type="Gene3D" id="2.40.128.20">
    <property type="match status" value="1"/>
</dbReference>
<dbReference type="SUPFAM" id="SSF82153">
    <property type="entry name" value="FAS1 domain"/>
    <property type="match status" value="1"/>
</dbReference>
<evidence type="ECO:0000256" key="1">
    <source>
        <dbReference type="SAM" id="SignalP"/>
    </source>
</evidence>
<dbReference type="InterPro" id="IPR022272">
    <property type="entry name" value="Lipocalin_CS"/>
</dbReference>
<dbReference type="SUPFAM" id="SSF50814">
    <property type="entry name" value="Lipocalins"/>
    <property type="match status" value="1"/>
</dbReference>
<gene>
    <name evidence="3" type="ORF">NWE73_13015</name>
</gene>
<comment type="caution">
    <text evidence="3">The sequence shown here is derived from an EMBL/GenBank/DDBJ whole genome shotgun (WGS) entry which is preliminary data.</text>
</comment>
<dbReference type="CDD" id="cd19438">
    <property type="entry name" value="lipocalin_Blc-like"/>
    <property type="match status" value="1"/>
</dbReference>
<dbReference type="InterPro" id="IPR000566">
    <property type="entry name" value="Lipocln_cytosolic_FA-bd_dom"/>
</dbReference>
<dbReference type="InterPro" id="IPR012674">
    <property type="entry name" value="Calycin"/>
</dbReference>
<dbReference type="PROSITE" id="PS00213">
    <property type="entry name" value="LIPOCALIN"/>
    <property type="match status" value="1"/>
</dbReference>
<feature type="domain" description="FAS1" evidence="2">
    <location>
        <begin position="190"/>
        <end position="320"/>
    </location>
</feature>
<feature type="chain" id="PRO_5045918187" evidence="1">
    <location>
        <begin position="20"/>
        <end position="322"/>
    </location>
</feature>
<organism evidence="3 4">
    <name type="scientific">Bdellovibrio svalbardensis</name>
    <dbReference type="NCBI Taxonomy" id="2972972"/>
    <lineage>
        <taxon>Bacteria</taxon>
        <taxon>Pseudomonadati</taxon>
        <taxon>Bdellovibrionota</taxon>
        <taxon>Bdellovibrionia</taxon>
        <taxon>Bdellovibrionales</taxon>
        <taxon>Pseudobdellovibrionaceae</taxon>
        <taxon>Bdellovibrio</taxon>
    </lineage>
</organism>
<dbReference type="Gene3D" id="2.30.180.10">
    <property type="entry name" value="FAS1 domain"/>
    <property type="match status" value="1"/>
</dbReference>
<dbReference type="InterPro" id="IPR036378">
    <property type="entry name" value="FAS1_dom_sf"/>
</dbReference>
<dbReference type="InterPro" id="IPR000782">
    <property type="entry name" value="FAS1_domain"/>
</dbReference>
<dbReference type="PANTHER" id="PTHR10612:SF34">
    <property type="entry name" value="APOLIPOPROTEIN D"/>
    <property type="match status" value="1"/>
</dbReference>
<protein>
    <submittedName>
        <fullName evidence="3">Lipocalin family protein</fullName>
    </submittedName>
</protein>